<feature type="transmembrane region" description="Helical" evidence="1">
    <location>
        <begin position="339"/>
        <end position="365"/>
    </location>
</feature>
<feature type="transmembrane region" description="Helical" evidence="1">
    <location>
        <begin position="371"/>
        <end position="391"/>
    </location>
</feature>
<feature type="transmembrane region" description="Helical" evidence="1">
    <location>
        <begin position="242"/>
        <end position="264"/>
    </location>
</feature>
<feature type="transmembrane region" description="Helical" evidence="1">
    <location>
        <begin position="312"/>
        <end position="332"/>
    </location>
</feature>
<dbReference type="EMBL" id="QHHQ01000002">
    <property type="protein sequence ID" value="RAI02599.1"/>
    <property type="molecule type" value="Genomic_DNA"/>
</dbReference>
<organism evidence="3 4">
    <name type="scientific">Acuticoccus sediminis</name>
    <dbReference type="NCBI Taxonomy" id="2184697"/>
    <lineage>
        <taxon>Bacteria</taxon>
        <taxon>Pseudomonadati</taxon>
        <taxon>Pseudomonadota</taxon>
        <taxon>Alphaproteobacteria</taxon>
        <taxon>Hyphomicrobiales</taxon>
        <taxon>Amorphaceae</taxon>
        <taxon>Acuticoccus</taxon>
    </lineage>
</organism>
<reference evidence="3 4" key="1">
    <citation type="submission" date="2018-05" db="EMBL/GenBank/DDBJ databases">
        <title>Acuticoccus sediminis sp. nov., isolated from deep-sea sediment of Indian Ocean.</title>
        <authorList>
            <person name="Liu X."/>
            <person name="Lai Q."/>
            <person name="Du Y."/>
            <person name="Sun F."/>
            <person name="Zhang X."/>
            <person name="Wang S."/>
            <person name="Shao Z."/>
        </authorList>
    </citation>
    <scope>NUCLEOTIDE SEQUENCE [LARGE SCALE GENOMIC DNA]</scope>
    <source>
        <strain evidence="3 4">PTG4-2</strain>
    </source>
</reference>
<feature type="transmembrane region" description="Helical" evidence="1">
    <location>
        <begin position="44"/>
        <end position="68"/>
    </location>
</feature>
<dbReference type="OrthoDB" id="9791872at2"/>
<evidence type="ECO:0000256" key="1">
    <source>
        <dbReference type="SAM" id="Phobius"/>
    </source>
</evidence>
<feature type="transmembrane region" description="Helical" evidence="1">
    <location>
        <begin position="454"/>
        <end position="471"/>
    </location>
</feature>
<keyword evidence="1" id="KW-0472">Membrane</keyword>
<keyword evidence="4" id="KW-1185">Reference proteome</keyword>
<dbReference type="AlphaFoldDB" id="A0A8B2NVS7"/>
<evidence type="ECO:0000259" key="2">
    <source>
        <dbReference type="Pfam" id="PF01970"/>
    </source>
</evidence>
<evidence type="ECO:0000313" key="3">
    <source>
        <dbReference type="EMBL" id="RAI02599.1"/>
    </source>
</evidence>
<dbReference type="Pfam" id="PF01970">
    <property type="entry name" value="TctA"/>
    <property type="match status" value="1"/>
</dbReference>
<name>A0A8B2NVS7_9HYPH</name>
<accession>A0A8B2NVS7</accession>
<feature type="transmembrane region" description="Helical" evidence="1">
    <location>
        <begin position="7"/>
        <end position="32"/>
    </location>
</feature>
<feature type="transmembrane region" description="Helical" evidence="1">
    <location>
        <begin position="152"/>
        <end position="171"/>
    </location>
</feature>
<dbReference type="PANTHER" id="PTHR35342">
    <property type="entry name" value="TRICARBOXYLIC TRANSPORT PROTEIN"/>
    <property type="match status" value="1"/>
</dbReference>
<dbReference type="PANTHER" id="PTHR35342:SF5">
    <property type="entry name" value="TRICARBOXYLIC TRANSPORT PROTEIN"/>
    <property type="match status" value="1"/>
</dbReference>
<proteinExistence type="predicted"/>
<feature type="transmembrane region" description="Helical" evidence="1">
    <location>
        <begin position="89"/>
        <end position="115"/>
    </location>
</feature>
<keyword evidence="1" id="KW-1133">Transmembrane helix</keyword>
<feature type="transmembrane region" description="Helical" evidence="1">
    <location>
        <begin position="127"/>
        <end position="145"/>
    </location>
</feature>
<protein>
    <recommendedName>
        <fullName evidence="2">DUF112 domain-containing protein</fullName>
    </recommendedName>
</protein>
<keyword evidence="1" id="KW-0812">Transmembrane</keyword>
<sequence length="491" mass="52039">MGLLYCFFGVFLGTFIGVLPGIGPMATIAVLMPVTFHLDPTYGVIMLAGIYYGAAYGGSTASILLNLPGTASSAVTAIDGYPMAQKGRAGVALFITAIASFVGSMTGLVILIALSQPLSRLAIEFSAPEYFSLMLLGLLAASLLASRRPFKALAMIVFGLLLGLVGIDLNSGTSRYTFGLPQLFEGLSLVALAMGLFGLPELIANAGRGPLRQVDRSSITFRSMLPTREEWRRSWMPMARGAGVGSVFGTLPGTGGLIASFMSYTLEKRVARDPEEFGKGAIEGVCGPESANNAGVQTGFIPTLTLGVPGDAVMALILGVLMIHGIAPGPMLMVDQPNLFWGLIVSFGVGNILLLVLNIPLIGLWVRVLTIPFNILFPTIVVLICIGVYTVNYSTTDIFTVMAFGIVGFGMRRLGFEPAPVILGCVLGPLMEENFRRSLVLSGGDFSHFVERPISATLLGACLLLVLWTIAKRVLRGRRSEPYEAVSDPSA</sequence>
<dbReference type="Proteomes" id="UP000249590">
    <property type="component" value="Unassembled WGS sequence"/>
</dbReference>
<dbReference type="InterPro" id="IPR002823">
    <property type="entry name" value="DUF112_TM"/>
</dbReference>
<evidence type="ECO:0000313" key="4">
    <source>
        <dbReference type="Proteomes" id="UP000249590"/>
    </source>
</evidence>
<comment type="caution">
    <text evidence="3">The sequence shown here is derived from an EMBL/GenBank/DDBJ whole genome shotgun (WGS) entry which is preliminary data.</text>
</comment>
<gene>
    <name evidence="3" type="ORF">DLJ53_14020</name>
</gene>
<feature type="domain" description="DUF112" evidence="2">
    <location>
        <begin position="3"/>
        <end position="423"/>
    </location>
</feature>
<feature type="transmembrane region" description="Helical" evidence="1">
    <location>
        <begin position="183"/>
        <end position="203"/>
    </location>
</feature>